<dbReference type="Proteomes" id="UP001244011">
    <property type="component" value="Unassembled WGS sequence"/>
</dbReference>
<keyword evidence="2" id="KW-0472">Membrane</keyword>
<sequence>MHPVASNLSIYMTLLLATLRQSPSVSSVPGHGLPSSPYDVPSFHGKPRRPGSPTSRPGLIPGSTLAETISARHIIILRRCDPEFVPWPLPLASKVSLGPAVWAVSGPPDNVPKDEFRPLPFILFSDIGVSAIDACWLLASVLTLIIIISNDIANRPVQAQETWPACQYVRPFAEPPGFKQSSYLGCSLLALCPTLTTLPCTSNTPSQLGHEVRFRQEIRKGFDAKNYY</sequence>
<organism evidence="4 5">
    <name type="scientific">Phialemonium atrogriseum</name>
    <dbReference type="NCBI Taxonomy" id="1093897"/>
    <lineage>
        <taxon>Eukaryota</taxon>
        <taxon>Fungi</taxon>
        <taxon>Dikarya</taxon>
        <taxon>Ascomycota</taxon>
        <taxon>Pezizomycotina</taxon>
        <taxon>Sordariomycetes</taxon>
        <taxon>Sordariomycetidae</taxon>
        <taxon>Cephalothecales</taxon>
        <taxon>Cephalothecaceae</taxon>
        <taxon>Phialemonium</taxon>
    </lineage>
</organism>
<evidence type="ECO:0000313" key="4">
    <source>
        <dbReference type="EMBL" id="KAK1770100.1"/>
    </source>
</evidence>
<evidence type="ECO:0000256" key="3">
    <source>
        <dbReference type="SAM" id="SignalP"/>
    </source>
</evidence>
<evidence type="ECO:0000313" key="5">
    <source>
        <dbReference type="Proteomes" id="UP001244011"/>
    </source>
</evidence>
<keyword evidence="2" id="KW-1133">Transmembrane helix</keyword>
<dbReference type="EMBL" id="MU839001">
    <property type="protein sequence ID" value="KAK1770100.1"/>
    <property type="molecule type" value="Genomic_DNA"/>
</dbReference>
<gene>
    <name evidence="4" type="ORF">QBC33DRAFT_312222</name>
</gene>
<feature type="region of interest" description="Disordered" evidence="1">
    <location>
        <begin position="38"/>
        <end position="62"/>
    </location>
</feature>
<keyword evidence="3" id="KW-0732">Signal</keyword>
<comment type="caution">
    <text evidence="4">The sequence shown here is derived from an EMBL/GenBank/DDBJ whole genome shotgun (WGS) entry which is preliminary data.</text>
</comment>
<keyword evidence="2" id="KW-0812">Transmembrane</keyword>
<dbReference type="RefSeq" id="XP_060286313.1">
    <property type="nucleotide sequence ID" value="XM_060423494.1"/>
</dbReference>
<keyword evidence="5" id="KW-1185">Reference proteome</keyword>
<dbReference type="AlphaFoldDB" id="A0AAJ0FRF8"/>
<reference evidence="4" key="1">
    <citation type="submission" date="2023-06" db="EMBL/GenBank/DDBJ databases">
        <title>Genome-scale phylogeny and comparative genomics of the fungal order Sordariales.</title>
        <authorList>
            <consortium name="Lawrence Berkeley National Laboratory"/>
            <person name="Hensen N."/>
            <person name="Bonometti L."/>
            <person name="Westerberg I."/>
            <person name="Brannstrom I.O."/>
            <person name="Guillou S."/>
            <person name="Cros-Aarteil S."/>
            <person name="Calhoun S."/>
            <person name="Haridas S."/>
            <person name="Kuo A."/>
            <person name="Mondo S."/>
            <person name="Pangilinan J."/>
            <person name="Riley R."/>
            <person name="Labutti K."/>
            <person name="Andreopoulos B."/>
            <person name="Lipzen A."/>
            <person name="Chen C."/>
            <person name="Yanf M."/>
            <person name="Daum C."/>
            <person name="Ng V."/>
            <person name="Clum A."/>
            <person name="Steindorff A."/>
            <person name="Ohm R."/>
            <person name="Martin F."/>
            <person name="Silar P."/>
            <person name="Natvig D."/>
            <person name="Lalanne C."/>
            <person name="Gautier V."/>
            <person name="Ament-Velasquez S.L."/>
            <person name="Kruys A."/>
            <person name="Hutchinson M.I."/>
            <person name="Powell A.J."/>
            <person name="Barry K."/>
            <person name="Miller A.N."/>
            <person name="Grigoriev I.V."/>
            <person name="Debuchy R."/>
            <person name="Gladieux P."/>
            <person name="Thoren M.H."/>
            <person name="Johannesson H."/>
        </authorList>
    </citation>
    <scope>NUCLEOTIDE SEQUENCE</scope>
    <source>
        <strain evidence="4">8032-3</strain>
    </source>
</reference>
<feature type="chain" id="PRO_5042529029" evidence="3">
    <location>
        <begin position="28"/>
        <end position="228"/>
    </location>
</feature>
<proteinExistence type="predicted"/>
<name>A0AAJ0FRF8_9PEZI</name>
<evidence type="ECO:0000256" key="1">
    <source>
        <dbReference type="SAM" id="MobiDB-lite"/>
    </source>
</evidence>
<accession>A0AAJ0FRF8</accession>
<feature type="signal peptide" evidence="3">
    <location>
        <begin position="1"/>
        <end position="27"/>
    </location>
</feature>
<dbReference type="GeneID" id="85306681"/>
<protein>
    <submittedName>
        <fullName evidence="4">Uncharacterized protein</fullName>
    </submittedName>
</protein>
<feature type="transmembrane region" description="Helical" evidence="2">
    <location>
        <begin position="121"/>
        <end position="148"/>
    </location>
</feature>
<evidence type="ECO:0000256" key="2">
    <source>
        <dbReference type="SAM" id="Phobius"/>
    </source>
</evidence>